<keyword evidence="5" id="KW-0418">Kinase</keyword>
<dbReference type="SMART" id="SM00387">
    <property type="entry name" value="HATPase_c"/>
    <property type="match status" value="1"/>
</dbReference>
<keyword evidence="7" id="KW-0812">Transmembrane</keyword>
<comment type="caution">
    <text evidence="9">The sequence shown here is derived from an EMBL/GenBank/DDBJ whole genome shotgun (WGS) entry which is preliminary data.</text>
</comment>
<dbReference type="InterPro" id="IPR050736">
    <property type="entry name" value="Sensor_HK_Regulatory"/>
</dbReference>
<feature type="transmembrane region" description="Helical" evidence="7">
    <location>
        <begin position="151"/>
        <end position="171"/>
    </location>
</feature>
<evidence type="ECO:0000256" key="7">
    <source>
        <dbReference type="SAM" id="Phobius"/>
    </source>
</evidence>
<dbReference type="InterPro" id="IPR035965">
    <property type="entry name" value="PAS-like_dom_sf"/>
</dbReference>
<keyword evidence="10" id="KW-1185">Reference proteome</keyword>
<dbReference type="RefSeq" id="WP_256030047.1">
    <property type="nucleotide sequence ID" value="NZ_JAHLKM010000015.1"/>
</dbReference>
<feature type="transmembrane region" description="Helical" evidence="7">
    <location>
        <begin position="183"/>
        <end position="204"/>
    </location>
</feature>
<dbReference type="Pfam" id="PF00512">
    <property type="entry name" value="HisKA"/>
    <property type="match status" value="1"/>
</dbReference>
<dbReference type="Pfam" id="PF02518">
    <property type="entry name" value="HATPase_c"/>
    <property type="match status" value="1"/>
</dbReference>
<evidence type="ECO:0000256" key="3">
    <source>
        <dbReference type="ARBA" id="ARBA00022553"/>
    </source>
</evidence>
<feature type="transmembrane region" description="Helical" evidence="7">
    <location>
        <begin position="210"/>
        <end position="229"/>
    </location>
</feature>
<dbReference type="InterPro" id="IPR036890">
    <property type="entry name" value="HATPase_C_sf"/>
</dbReference>
<evidence type="ECO:0000256" key="6">
    <source>
        <dbReference type="ARBA" id="ARBA00023012"/>
    </source>
</evidence>
<dbReference type="EMBL" id="JAHLKM010000015">
    <property type="protein sequence ID" value="MCQ4334020.1"/>
    <property type="molecule type" value="Genomic_DNA"/>
</dbReference>
<dbReference type="Proteomes" id="UP001139494">
    <property type="component" value="Unassembled WGS sequence"/>
</dbReference>
<dbReference type="SUPFAM" id="SSF47384">
    <property type="entry name" value="Homodimeric domain of signal transducing histidine kinase"/>
    <property type="match status" value="1"/>
</dbReference>
<evidence type="ECO:0000313" key="10">
    <source>
        <dbReference type="Proteomes" id="UP001139494"/>
    </source>
</evidence>
<dbReference type="EC" id="2.7.13.3" evidence="2"/>
<dbReference type="InterPro" id="IPR031621">
    <property type="entry name" value="HisKA_7TM"/>
</dbReference>
<dbReference type="AlphaFoldDB" id="A0A9R1CU25"/>
<dbReference type="InterPro" id="IPR005467">
    <property type="entry name" value="His_kinase_dom"/>
</dbReference>
<dbReference type="CDD" id="cd00075">
    <property type="entry name" value="HATPase"/>
    <property type="match status" value="1"/>
</dbReference>
<feature type="transmembrane region" description="Helical" evidence="7">
    <location>
        <begin position="12"/>
        <end position="31"/>
    </location>
</feature>
<keyword evidence="4" id="KW-0808">Transferase</keyword>
<dbReference type="PANTHER" id="PTHR43711:SF1">
    <property type="entry name" value="HISTIDINE KINASE 1"/>
    <property type="match status" value="1"/>
</dbReference>
<evidence type="ECO:0000259" key="8">
    <source>
        <dbReference type="PROSITE" id="PS50109"/>
    </source>
</evidence>
<dbReference type="GO" id="GO:0000155">
    <property type="term" value="F:phosphorelay sensor kinase activity"/>
    <property type="evidence" value="ECO:0007669"/>
    <property type="project" value="InterPro"/>
</dbReference>
<dbReference type="InterPro" id="IPR004358">
    <property type="entry name" value="Sig_transdc_His_kin-like_C"/>
</dbReference>
<keyword evidence="3" id="KW-0597">Phosphoprotein</keyword>
<dbReference type="SUPFAM" id="SSF55785">
    <property type="entry name" value="PYP-like sensor domain (PAS domain)"/>
    <property type="match status" value="1"/>
</dbReference>
<evidence type="ECO:0000313" key="9">
    <source>
        <dbReference type="EMBL" id="MCQ4334020.1"/>
    </source>
</evidence>
<dbReference type="Pfam" id="PF08448">
    <property type="entry name" value="PAS_4"/>
    <property type="match status" value="1"/>
</dbReference>
<reference evidence="9" key="1">
    <citation type="journal article" date="2023" name="Front. Microbiol.">
        <title>Genomic-based phylogenetic and metabolic analyses of the genus Natronomonas, and description of Natronomonas aquatica sp. nov.</title>
        <authorList>
            <person name="Garcia-Roldan A."/>
            <person name="Duran-Viseras A."/>
            <person name="de la Haba R.R."/>
            <person name="Corral P."/>
            <person name="Sanchez-Porro C."/>
            <person name="Ventosa A."/>
        </authorList>
    </citation>
    <scope>NUCLEOTIDE SEQUENCE</scope>
    <source>
        <strain evidence="9">F2-12</strain>
    </source>
</reference>
<sequence length="543" mass="59478">MTVASQPGGALYLGYLVLFGLGALLCFVSLPGARRVEDRDTRIGLAALLVISGAWATSHFGYLAAPTARLQHGFYLFGLVVGLGAVGPWLYFCSAYTGRTLHRDRRIRWAAALTYLSIVSIKLTNPLHQLYYVTEPASTPFPHLQITHQPIHWIVMGLAYSLATIGFFMLFELFYKTDYDVTPLAGLVALTALPIGLDVAGSVSPFVLELTYSPLGVAAFAAGVMFVYADQFRTLQIAGGGNDPVVILDDDDTVREANRESRELFSQLEGENAIGQPLHTVLPKIAEVAVEDRPVIERRTGGATRYYQVSSNPFAAGQAEIGRVLTFADVTERERYRRELERQNERLDTFASMISHDLRNPLSVAKGNLDLVRAETDHEDLETVAGALDRMNDLIEDVLRLARQGQPIDETEPVGLEAIAERSWEMVESVDTELVVGDTAEIEADPDRLQQLLENLFRNSVEHGGDDVTVSVGTLDRGGFYVEDDGPGIPEDIRGEVFGSGFTTDEEGTGFGLAIVEEIVEAHGWAIRATEGREGGARFEINI</sequence>
<keyword evidence="7" id="KW-0472">Membrane</keyword>
<dbReference type="Gene3D" id="3.30.450.20">
    <property type="entry name" value="PAS domain"/>
    <property type="match status" value="1"/>
</dbReference>
<name>A0A9R1CU25_9EURY</name>
<feature type="transmembrane region" description="Helical" evidence="7">
    <location>
        <begin position="74"/>
        <end position="97"/>
    </location>
</feature>
<dbReference type="SMART" id="SM00388">
    <property type="entry name" value="HisKA"/>
    <property type="match status" value="1"/>
</dbReference>
<keyword evidence="6" id="KW-0902">Two-component regulatory system</keyword>
<evidence type="ECO:0000256" key="2">
    <source>
        <dbReference type="ARBA" id="ARBA00012438"/>
    </source>
</evidence>
<keyword evidence="7" id="KW-1133">Transmembrane helix</keyword>
<proteinExistence type="predicted"/>
<dbReference type="Pfam" id="PF16927">
    <property type="entry name" value="HisKA_7TM"/>
    <property type="match status" value="1"/>
</dbReference>
<protein>
    <recommendedName>
        <fullName evidence="2">histidine kinase</fullName>
        <ecNumber evidence="2">2.7.13.3</ecNumber>
    </recommendedName>
</protein>
<organism evidence="9 10">
    <name type="scientific">Natronomonas aquatica</name>
    <dbReference type="NCBI Taxonomy" id="2841590"/>
    <lineage>
        <taxon>Archaea</taxon>
        <taxon>Methanobacteriati</taxon>
        <taxon>Methanobacteriota</taxon>
        <taxon>Stenosarchaea group</taxon>
        <taxon>Halobacteria</taxon>
        <taxon>Halobacteriales</taxon>
        <taxon>Natronomonadaceae</taxon>
        <taxon>Natronomonas</taxon>
    </lineage>
</organism>
<dbReference type="InterPro" id="IPR036097">
    <property type="entry name" value="HisK_dim/P_sf"/>
</dbReference>
<evidence type="ECO:0000256" key="4">
    <source>
        <dbReference type="ARBA" id="ARBA00022679"/>
    </source>
</evidence>
<dbReference type="PANTHER" id="PTHR43711">
    <property type="entry name" value="TWO-COMPONENT HISTIDINE KINASE"/>
    <property type="match status" value="1"/>
</dbReference>
<dbReference type="InterPro" id="IPR013656">
    <property type="entry name" value="PAS_4"/>
</dbReference>
<dbReference type="Gene3D" id="3.30.565.10">
    <property type="entry name" value="Histidine kinase-like ATPase, C-terminal domain"/>
    <property type="match status" value="1"/>
</dbReference>
<dbReference type="PROSITE" id="PS50109">
    <property type="entry name" value="HIS_KIN"/>
    <property type="match status" value="1"/>
</dbReference>
<feature type="domain" description="Histidine kinase" evidence="8">
    <location>
        <begin position="353"/>
        <end position="543"/>
    </location>
</feature>
<accession>A0A9R1CU25</accession>
<dbReference type="CDD" id="cd00082">
    <property type="entry name" value="HisKA"/>
    <property type="match status" value="1"/>
</dbReference>
<dbReference type="PRINTS" id="PR00344">
    <property type="entry name" value="BCTRLSENSOR"/>
</dbReference>
<gene>
    <name evidence="9" type="ORF">KM295_11095</name>
</gene>
<feature type="transmembrane region" description="Helical" evidence="7">
    <location>
        <begin position="109"/>
        <end position="131"/>
    </location>
</feature>
<dbReference type="InterPro" id="IPR003661">
    <property type="entry name" value="HisK_dim/P_dom"/>
</dbReference>
<dbReference type="Gene3D" id="1.10.287.130">
    <property type="match status" value="1"/>
</dbReference>
<dbReference type="InterPro" id="IPR003594">
    <property type="entry name" value="HATPase_dom"/>
</dbReference>
<feature type="transmembrane region" description="Helical" evidence="7">
    <location>
        <begin position="43"/>
        <end position="62"/>
    </location>
</feature>
<comment type="catalytic activity">
    <reaction evidence="1">
        <text>ATP + protein L-histidine = ADP + protein N-phospho-L-histidine.</text>
        <dbReference type="EC" id="2.7.13.3"/>
    </reaction>
</comment>
<dbReference type="SUPFAM" id="SSF55874">
    <property type="entry name" value="ATPase domain of HSP90 chaperone/DNA topoisomerase II/histidine kinase"/>
    <property type="match status" value="1"/>
</dbReference>
<evidence type="ECO:0000256" key="1">
    <source>
        <dbReference type="ARBA" id="ARBA00000085"/>
    </source>
</evidence>
<evidence type="ECO:0000256" key="5">
    <source>
        <dbReference type="ARBA" id="ARBA00022777"/>
    </source>
</evidence>